<organism evidence="1 2">
    <name type="scientific">Oceanobacillus neutriphilus</name>
    <dbReference type="NCBI Taxonomy" id="531815"/>
    <lineage>
        <taxon>Bacteria</taxon>
        <taxon>Bacillati</taxon>
        <taxon>Bacillota</taxon>
        <taxon>Bacilli</taxon>
        <taxon>Bacillales</taxon>
        <taxon>Bacillaceae</taxon>
        <taxon>Oceanobacillus</taxon>
    </lineage>
</organism>
<dbReference type="RefSeq" id="WP_077603612.1">
    <property type="nucleotide sequence ID" value="NZ_BMLW01000010.1"/>
</dbReference>
<sequence>MANFEIEGKEYELKLNYKAIQYLNKTQEGGSYGLIGKAIQGDFETFPHIVHAGLFHTDEKIPLKKVEAEIEKLISEEKLSLEDIMRICDEVVTQSFFYRATVQKMIKQNPELGKALEQLRG</sequence>
<protein>
    <recommendedName>
        <fullName evidence="3">Phage tail assembly chaperone protein, TAC</fullName>
    </recommendedName>
</protein>
<comment type="caution">
    <text evidence="1">The sequence shown here is derived from an EMBL/GenBank/DDBJ whole genome shotgun (WGS) entry which is preliminary data.</text>
</comment>
<accession>A0ABQ2NYE0</accession>
<keyword evidence="2" id="KW-1185">Reference proteome</keyword>
<dbReference type="Proteomes" id="UP000641206">
    <property type="component" value="Unassembled WGS sequence"/>
</dbReference>
<reference evidence="2" key="1">
    <citation type="journal article" date="2019" name="Int. J. Syst. Evol. Microbiol.">
        <title>The Global Catalogue of Microorganisms (GCM) 10K type strain sequencing project: providing services to taxonomists for standard genome sequencing and annotation.</title>
        <authorList>
            <consortium name="The Broad Institute Genomics Platform"/>
            <consortium name="The Broad Institute Genome Sequencing Center for Infectious Disease"/>
            <person name="Wu L."/>
            <person name="Ma J."/>
        </authorList>
    </citation>
    <scope>NUCLEOTIDE SEQUENCE [LARGE SCALE GENOMIC DNA]</scope>
    <source>
        <strain evidence="2">CGMCC 1.7693</strain>
    </source>
</reference>
<proteinExistence type="predicted"/>
<dbReference type="Pfam" id="PF12363">
    <property type="entry name" value="Phage_TAC_12"/>
    <property type="match status" value="1"/>
</dbReference>
<evidence type="ECO:0000313" key="2">
    <source>
        <dbReference type="Proteomes" id="UP000641206"/>
    </source>
</evidence>
<dbReference type="EMBL" id="BMLW01000010">
    <property type="protein sequence ID" value="GGP13572.1"/>
    <property type="molecule type" value="Genomic_DNA"/>
</dbReference>
<evidence type="ECO:0008006" key="3">
    <source>
        <dbReference type="Google" id="ProtNLM"/>
    </source>
</evidence>
<gene>
    <name evidence="1" type="ORF">GCM10011346_34100</name>
</gene>
<evidence type="ECO:0000313" key="1">
    <source>
        <dbReference type="EMBL" id="GGP13572.1"/>
    </source>
</evidence>
<name>A0ABQ2NYE0_9BACI</name>
<dbReference type="InterPro" id="IPR024410">
    <property type="entry name" value="Phage_TAC_12"/>
</dbReference>